<protein>
    <recommendedName>
        <fullName evidence="1">LexA repressor DNA-binding domain-containing protein</fullName>
    </recommendedName>
</protein>
<evidence type="ECO:0000313" key="3">
    <source>
        <dbReference type="Proteomes" id="UP000032300"/>
    </source>
</evidence>
<dbReference type="EMBL" id="CP010836">
    <property type="protein sequence ID" value="AJP73143.1"/>
    <property type="molecule type" value="Genomic_DNA"/>
</dbReference>
<dbReference type="InterPro" id="IPR036390">
    <property type="entry name" value="WH_DNA-bd_sf"/>
</dbReference>
<dbReference type="Gene3D" id="1.10.10.10">
    <property type="entry name" value="Winged helix-like DNA-binding domain superfamily/Winged helix DNA-binding domain"/>
    <property type="match status" value="1"/>
</dbReference>
<keyword evidence="3" id="KW-1185">Reference proteome</keyword>
<dbReference type="GO" id="GO:0004252">
    <property type="term" value="F:serine-type endopeptidase activity"/>
    <property type="evidence" value="ECO:0007669"/>
    <property type="project" value="InterPro"/>
</dbReference>
<dbReference type="KEGG" id="sphi:TS85_17110"/>
<dbReference type="Proteomes" id="UP000032300">
    <property type="component" value="Chromosome"/>
</dbReference>
<evidence type="ECO:0000259" key="1">
    <source>
        <dbReference type="Pfam" id="PF01726"/>
    </source>
</evidence>
<dbReference type="AlphaFoldDB" id="A0A7U4JAB5"/>
<dbReference type="OrthoDB" id="7581510at2"/>
<proteinExistence type="predicted"/>
<dbReference type="GO" id="GO:0006508">
    <property type="term" value="P:proteolysis"/>
    <property type="evidence" value="ECO:0007669"/>
    <property type="project" value="InterPro"/>
</dbReference>
<evidence type="ECO:0000313" key="2">
    <source>
        <dbReference type="EMBL" id="AJP73143.1"/>
    </source>
</evidence>
<sequence length="167" mass="18579">MTPNQSQALDFVRERITKAGFAPTLKEIAEQVGVSEPGARRIVEALAAQGYLQRKPGMTRGIELPGSDLRVVDSAALCAELKRRGEWPVAERRGASDGGDCGAFGCRDAAVHDGFCGHHWGLIPPGVLRSLQERARWLHEEPTIASRRAYMQVYQMVRDMLHSTWRR</sequence>
<dbReference type="InterPro" id="IPR006199">
    <property type="entry name" value="LexA_DNA-bd_dom"/>
</dbReference>
<dbReference type="Pfam" id="PF01726">
    <property type="entry name" value="LexA_DNA_bind"/>
    <property type="match status" value="1"/>
</dbReference>
<accession>A0A7U4JAB5</accession>
<reference evidence="2 3" key="2">
    <citation type="submission" date="2015-02" db="EMBL/GenBank/DDBJ databases">
        <title>The complete genome of Sphingomonas hengshuiensis sp. WHSC-8 isolated from soil of Hengshui Lake.</title>
        <authorList>
            <person name="Wei S."/>
            <person name="Guo J."/>
            <person name="Su C."/>
            <person name="Wu R."/>
            <person name="Zhang Z."/>
            <person name="Liang K."/>
            <person name="Li H."/>
            <person name="Wang T."/>
            <person name="Liu H."/>
            <person name="Zhang C."/>
            <person name="Li Z."/>
            <person name="Wang Q."/>
            <person name="Meng J."/>
        </authorList>
    </citation>
    <scope>NUCLEOTIDE SEQUENCE [LARGE SCALE GENOMIC DNA]</scope>
    <source>
        <strain evidence="2 3">WHSC-8</strain>
    </source>
</reference>
<organism evidence="2 3">
    <name type="scientific">Sphingomonas hengshuiensis</name>
    <dbReference type="NCBI Taxonomy" id="1609977"/>
    <lineage>
        <taxon>Bacteria</taxon>
        <taxon>Pseudomonadati</taxon>
        <taxon>Pseudomonadota</taxon>
        <taxon>Alphaproteobacteria</taxon>
        <taxon>Sphingomonadales</taxon>
        <taxon>Sphingomonadaceae</taxon>
        <taxon>Sphingomonas</taxon>
    </lineage>
</organism>
<dbReference type="InterPro" id="IPR036388">
    <property type="entry name" value="WH-like_DNA-bd_sf"/>
</dbReference>
<dbReference type="SUPFAM" id="SSF46785">
    <property type="entry name" value="Winged helix' DNA-binding domain"/>
    <property type="match status" value="1"/>
</dbReference>
<gene>
    <name evidence="2" type="ORF">TS85_17110</name>
</gene>
<name>A0A7U4JAB5_9SPHN</name>
<dbReference type="RefSeq" id="WP_044333841.1">
    <property type="nucleotide sequence ID" value="NZ_CP010836.1"/>
</dbReference>
<feature type="domain" description="LexA repressor DNA-binding" evidence="1">
    <location>
        <begin position="2"/>
        <end position="61"/>
    </location>
</feature>
<reference evidence="2 3" key="1">
    <citation type="journal article" date="2015" name="Int. J. Syst. Evol. Microbiol.">
        <title>Sphingomonas hengshuiensis sp. nov., isolated from lake wetland.</title>
        <authorList>
            <person name="Wei S."/>
            <person name="Wang T."/>
            <person name="Liu H."/>
            <person name="Zhang C."/>
            <person name="Guo J."/>
            <person name="Wang Q."/>
            <person name="Liang K."/>
            <person name="Zhang Z."/>
        </authorList>
    </citation>
    <scope>NUCLEOTIDE SEQUENCE [LARGE SCALE GENOMIC DNA]</scope>
    <source>
        <strain evidence="2 3">WHSC-8</strain>
    </source>
</reference>